<evidence type="ECO:0000313" key="2">
    <source>
        <dbReference type="EMBL" id="TFY66473.1"/>
    </source>
</evidence>
<comment type="caution">
    <text evidence="2">The sequence shown here is derived from an EMBL/GenBank/DDBJ whole genome shotgun (WGS) entry which is preliminary data.</text>
</comment>
<feature type="region of interest" description="Disordered" evidence="1">
    <location>
        <begin position="378"/>
        <end position="419"/>
    </location>
</feature>
<accession>A0A4Y9YXX2</accession>
<organism evidence="2 3">
    <name type="scientific">Dentipellis fragilis</name>
    <dbReference type="NCBI Taxonomy" id="205917"/>
    <lineage>
        <taxon>Eukaryota</taxon>
        <taxon>Fungi</taxon>
        <taxon>Dikarya</taxon>
        <taxon>Basidiomycota</taxon>
        <taxon>Agaricomycotina</taxon>
        <taxon>Agaricomycetes</taxon>
        <taxon>Russulales</taxon>
        <taxon>Hericiaceae</taxon>
        <taxon>Dentipellis</taxon>
    </lineage>
</organism>
<dbReference type="AlphaFoldDB" id="A0A4Y9YXX2"/>
<reference evidence="2 3" key="1">
    <citation type="submission" date="2019-02" db="EMBL/GenBank/DDBJ databases">
        <title>Genome sequencing of the rare red list fungi Dentipellis fragilis.</title>
        <authorList>
            <person name="Buettner E."/>
            <person name="Kellner H."/>
        </authorList>
    </citation>
    <scope>NUCLEOTIDE SEQUENCE [LARGE SCALE GENOMIC DNA]</scope>
    <source>
        <strain evidence="2 3">DSM 105465</strain>
    </source>
</reference>
<keyword evidence="3" id="KW-1185">Reference proteome</keyword>
<name>A0A4Y9YXX2_9AGAM</name>
<proteinExistence type="predicted"/>
<evidence type="ECO:0000313" key="3">
    <source>
        <dbReference type="Proteomes" id="UP000298327"/>
    </source>
</evidence>
<protein>
    <submittedName>
        <fullName evidence="2">Uncharacterized protein</fullName>
    </submittedName>
</protein>
<feature type="compositionally biased region" description="Acidic residues" evidence="1">
    <location>
        <begin position="384"/>
        <end position="419"/>
    </location>
</feature>
<gene>
    <name evidence="2" type="ORF">EVG20_g4610</name>
</gene>
<dbReference type="EMBL" id="SEOQ01000244">
    <property type="protein sequence ID" value="TFY66473.1"/>
    <property type="molecule type" value="Genomic_DNA"/>
</dbReference>
<dbReference type="Proteomes" id="UP000298327">
    <property type="component" value="Unassembled WGS sequence"/>
</dbReference>
<dbReference type="OrthoDB" id="10341818at2759"/>
<sequence length="419" mass="47535">MNTAAKDDAAPESLAMSQSQLVVKTGTARAQTHRGLPIELLREIVLYTLGNYFPELCVNPHFDTTWDPILSLLHASKLLRDIAISILEHALGDVFIDRHTKALNNYKPAMNELHKFAVLVSEERLESVLSHPIKAAIEDHHSNSLVSWQARLCAITASLQHIEATKDTLAYFHMSKIADGEIRRLCEERSVPLYIRRAIIHPIECYASIIGYRQTKVIVLRLLCRLALKFGPWIHNNEESVVTEIPRDISTFSHDLRLLLSQQLFFRERMFIDYAVDMERLPKLSPEQVREFRFHEVLSIFRCPSGLQEDDVRTEFCRFHREIMLSAVQDELPLLDQSEVEDPGAPDLTDMPAYMYTPLEPTNLNMLNNFGDIQNFLNNLTPDFEPDSDDSDGTDGLSDDSDDSEGSSDSDGEEAPADA</sequence>
<evidence type="ECO:0000256" key="1">
    <source>
        <dbReference type="SAM" id="MobiDB-lite"/>
    </source>
</evidence>